<dbReference type="Proteomes" id="UP000619238">
    <property type="component" value="Unassembled WGS sequence"/>
</dbReference>
<evidence type="ECO:0000313" key="2">
    <source>
        <dbReference type="Proteomes" id="UP000619238"/>
    </source>
</evidence>
<accession>A0ABR7QBQ7</accession>
<proteinExistence type="predicted"/>
<name>A0ABR7QBQ7_9FLAO</name>
<gene>
    <name evidence="1" type="ORF">H2O64_15055</name>
</gene>
<keyword evidence="2" id="KW-1185">Reference proteome</keyword>
<dbReference type="EMBL" id="JACGWS010000009">
    <property type="protein sequence ID" value="MBC8755995.1"/>
    <property type="molecule type" value="Genomic_DNA"/>
</dbReference>
<protein>
    <submittedName>
        <fullName evidence="1">Uncharacterized protein</fullName>
    </submittedName>
</protein>
<comment type="caution">
    <text evidence="1">The sequence shown here is derived from an EMBL/GenBank/DDBJ whole genome shotgun (WGS) entry which is preliminary data.</text>
</comment>
<organism evidence="1 2">
    <name type="scientific">Kordia aestuariivivens</name>
    <dbReference type="NCBI Taxonomy" id="2759037"/>
    <lineage>
        <taxon>Bacteria</taxon>
        <taxon>Pseudomonadati</taxon>
        <taxon>Bacteroidota</taxon>
        <taxon>Flavobacteriia</taxon>
        <taxon>Flavobacteriales</taxon>
        <taxon>Flavobacteriaceae</taxon>
        <taxon>Kordia</taxon>
    </lineage>
</organism>
<sequence>MKSYKYPKYQIEETEYEKVDVMTFRVLYMYKLFRLLFNPKLKKHLSEEHIQSIKQKVKEQIDESLDSLSFDDIK</sequence>
<evidence type="ECO:0000313" key="1">
    <source>
        <dbReference type="EMBL" id="MBC8755995.1"/>
    </source>
</evidence>
<reference evidence="1 2" key="1">
    <citation type="submission" date="2020-07" db="EMBL/GenBank/DDBJ databases">
        <title>Description of Kordia aestuariivivens sp. nov., isolated from a tidal flat.</title>
        <authorList>
            <person name="Park S."/>
            <person name="Yoon J.-H."/>
        </authorList>
    </citation>
    <scope>NUCLEOTIDE SEQUENCE [LARGE SCALE GENOMIC DNA]</scope>
    <source>
        <strain evidence="1 2">YSTF-M3</strain>
    </source>
</reference>
<dbReference type="RefSeq" id="WP_187563037.1">
    <property type="nucleotide sequence ID" value="NZ_JACGWS010000009.1"/>
</dbReference>